<accession>A0ABU0AAF5</accession>
<feature type="chain" id="PRO_5045959793" evidence="3">
    <location>
        <begin position="22"/>
        <end position="248"/>
    </location>
</feature>
<keyword evidence="1" id="KW-0479">Metal-binding</keyword>
<dbReference type="Pfam" id="PF01522">
    <property type="entry name" value="Polysacc_deac_1"/>
    <property type="match status" value="1"/>
</dbReference>
<sequence length="248" mass="28268">MKKCFFLFLLLFCVFPLITNAAPLVRDREFYEQTGNVIWDFKNMNKKVISITFDDGPDPIYTPEILDLLAQYNAKATFFVSGNKAEEHPDILKRIAKEGHEIGNHTYNHIYNASISEKTLSAELDSTNNLIEKVTGYRPVLYRPVGGLYNDSIINTAVKKDYLVIMWSWHQDPMDWSNPGSKKIVNHVISNVRPGDIVLLHDSGGDRTQTISALKSILEHLKKHQYTVVTVSDLIVHSEDIPSILFDF</sequence>
<name>A0ABU0AAF5_9BACI</name>
<keyword evidence="2" id="KW-0378">Hydrolase</keyword>
<dbReference type="Gene3D" id="3.20.20.370">
    <property type="entry name" value="Glycoside hydrolase/deacetylase"/>
    <property type="match status" value="1"/>
</dbReference>
<dbReference type="InterPro" id="IPR011330">
    <property type="entry name" value="Glyco_hydro/deAcase_b/a-brl"/>
</dbReference>
<evidence type="ECO:0000256" key="2">
    <source>
        <dbReference type="ARBA" id="ARBA00022801"/>
    </source>
</evidence>
<feature type="domain" description="NodB homology" evidence="4">
    <location>
        <begin position="47"/>
        <end position="229"/>
    </location>
</feature>
<comment type="caution">
    <text evidence="5">The sequence shown here is derived from an EMBL/GenBank/DDBJ whole genome shotgun (WGS) entry which is preliminary data.</text>
</comment>
<evidence type="ECO:0000313" key="5">
    <source>
        <dbReference type="EMBL" id="MDQ0268226.1"/>
    </source>
</evidence>
<dbReference type="PROSITE" id="PS51677">
    <property type="entry name" value="NODB"/>
    <property type="match status" value="1"/>
</dbReference>
<evidence type="ECO:0000256" key="3">
    <source>
        <dbReference type="SAM" id="SignalP"/>
    </source>
</evidence>
<dbReference type="SUPFAM" id="SSF88713">
    <property type="entry name" value="Glycoside hydrolase/deacetylase"/>
    <property type="match status" value="1"/>
</dbReference>
<dbReference type="Proteomes" id="UP001238088">
    <property type="component" value="Unassembled WGS sequence"/>
</dbReference>
<proteinExistence type="predicted"/>
<keyword evidence="6" id="KW-1185">Reference proteome</keyword>
<dbReference type="EMBL" id="JAUSUB010000001">
    <property type="protein sequence ID" value="MDQ0268226.1"/>
    <property type="molecule type" value="Genomic_DNA"/>
</dbReference>
<dbReference type="PANTHER" id="PTHR10587:SF133">
    <property type="entry name" value="CHITIN DEACETYLASE 1-RELATED"/>
    <property type="match status" value="1"/>
</dbReference>
<evidence type="ECO:0000259" key="4">
    <source>
        <dbReference type="PROSITE" id="PS51677"/>
    </source>
</evidence>
<evidence type="ECO:0000256" key="1">
    <source>
        <dbReference type="ARBA" id="ARBA00022723"/>
    </source>
</evidence>
<feature type="signal peptide" evidence="3">
    <location>
        <begin position="1"/>
        <end position="21"/>
    </location>
</feature>
<organism evidence="5 6">
    <name type="scientific">Cytobacillus purgationiresistens</name>
    <dbReference type="NCBI Taxonomy" id="863449"/>
    <lineage>
        <taxon>Bacteria</taxon>
        <taxon>Bacillati</taxon>
        <taxon>Bacillota</taxon>
        <taxon>Bacilli</taxon>
        <taxon>Bacillales</taxon>
        <taxon>Bacillaceae</taxon>
        <taxon>Cytobacillus</taxon>
    </lineage>
</organism>
<dbReference type="RefSeq" id="WP_370874916.1">
    <property type="nucleotide sequence ID" value="NZ_JAUSUB010000001.1"/>
</dbReference>
<keyword evidence="3" id="KW-0732">Signal</keyword>
<protein>
    <submittedName>
        <fullName evidence="5">Polysaccharide deacetylase family sporulation protein PdaB</fullName>
    </submittedName>
</protein>
<dbReference type="CDD" id="cd10917">
    <property type="entry name" value="CE4_NodB_like_6s_7s"/>
    <property type="match status" value="1"/>
</dbReference>
<gene>
    <name evidence="5" type="ORF">J2S17_000095</name>
</gene>
<dbReference type="PANTHER" id="PTHR10587">
    <property type="entry name" value="GLYCOSYL TRANSFERASE-RELATED"/>
    <property type="match status" value="1"/>
</dbReference>
<dbReference type="InterPro" id="IPR002509">
    <property type="entry name" value="NODB_dom"/>
</dbReference>
<dbReference type="InterPro" id="IPR050248">
    <property type="entry name" value="Polysacc_deacetylase_ArnD"/>
</dbReference>
<evidence type="ECO:0000313" key="6">
    <source>
        <dbReference type="Proteomes" id="UP001238088"/>
    </source>
</evidence>
<reference evidence="5 6" key="1">
    <citation type="submission" date="2023-07" db="EMBL/GenBank/DDBJ databases">
        <title>Genomic Encyclopedia of Type Strains, Phase IV (KMG-IV): sequencing the most valuable type-strain genomes for metagenomic binning, comparative biology and taxonomic classification.</title>
        <authorList>
            <person name="Goeker M."/>
        </authorList>
    </citation>
    <scope>NUCLEOTIDE SEQUENCE [LARGE SCALE GENOMIC DNA]</scope>
    <source>
        <strain evidence="5 6">DSM 23494</strain>
    </source>
</reference>